<accession>A0ABV2DIF9</accession>
<evidence type="ECO:0000259" key="1">
    <source>
        <dbReference type="Pfam" id="PF00557"/>
    </source>
</evidence>
<dbReference type="InterPro" id="IPR029149">
    <property type="entry name" value="Creatin/AminoP/Spt16_N"/>
</dbReference>
<feature type="domain" description="Creatinase N-terminal" evidence="2">
    <location>
        <begin position="34"/>
        <end position="168"/>
    </location>
</feature>
<keyword evidence="4" id="KW-1185">Reference proteome</keyword>
<dbReference type="CDD" id="cd01066">
    <property type="entry name" value="APP_MetAP"/>
    <property type="match status" value="1"/>
</dbReference>
<dbReference type="InterPro" id="IPR050659">
    <property type="entry name" value="Peptidase_M24B"/>
</dbReference>
<evidence type="ECO:0000313" key="3">
    <source>
        <dbReference type="EMBL" id="MET2829815.1"/>
    </source>
</evidence>
<name>A0ABV2DIF9_9HYPH</name>
<dbReference type="EMBL" id="JBEWSZ010000001">
    <property type="protein sequence ID" value="MET2829815.1"/>
    <property type="molecule type" value="Genomic_DNA"/>
</dbReference>
<dbReference type="InterPro" id="IPR036005">
    <property type="entry name" value="Creatinase/aminopeptidase-like"/>
</dbReference>
<evidence type="ECO:0000313" key="4">
    <source>
        <dbReference type="Proteomes" id="UP001548832"/>
    </source>
</evidence>
<proteinExistence type="predicted"/>
<protein>
    <submittedName>
        <fullName evidence="3">Xaa-Pro peptidase family protein</fullName>
    </submittedName>
</protein>
<dbReference type="Gene3D" id="3.90.230.10">
    <property type="entry name" value="Creatinase/methionine aminopeptidase superfamily"/>
    <property type="match status" value="1"/>
</dbReference>
<dbReference type="InterPro" id="IPR000994">
    <property type="entry name" value="Pept_M24"/>
</dbReference>
<dbReference type="Pfam" id="PF01321">
    <property type="entry name" value="Creatinase_N"/>
    <property type="match status" value="1"/>
</dbReference>
<organism evidence="3 4">
    <name type="scientific">Mesorhizobium shangrilense</name>
    <dbReference type="NCBI Taxonomy" id="460060"/>
    <lineage>
        <taxon>Bacteria</taxon>
        <taxon>Pseudomonadati</taxon>
        <taxon>Pseudomonadota</taxon>
        <taxon>Alphaproteobacteria</taxon>
        <taxon>Hyphomicrobiales</taxon>
        <taxon>Phyllobacteriaceae</taxon>
        <taxon>Mesorhizobium</taxon>
    </lineage>
</organism>
<dbReference type="Gene3D" id="3.40.350.10">
    <property type="entry name" value="Creatinase/prolidase N-terminal domain"/>
    <property type="match status" value="1"/>
</dbReference>
<dbReference type="RefSeq" id="WP_354461732.1">
    <property type="nucleotide sequence ID" value="NZ_JBEWSZ010000001.1"/>
</dbReference>
<dbReference type="InterPro" id="IPR000587">
    <property type="entry name" value="Creatinase_N"/>
</dbReference>
<sequence length="400" mass="42026">MPHAPLHAPALSVGPPDELTGSQAVFSTAEFRQRVANIQKALRPTGAEALLLTGPENIFWTTGRQTAGYFSFQALVVPLSGEPVLLVRQLEMTGAQASTWLTDIRAWQDGEDPAQALGALVAALGLRHLAVERNGWFVSQALAERIAEALATVRVSDGSGLVEGLRAIKSPAELEAIRRAAAYAQAGMVAAIEACREGASENDVAAAMMAAAISAGSEAMAMEPLVSSGPRSGIPHATWRRRRMDAGDGVFLELAASHDRYHAALMRSAWIGPPPAEAQAMMDAALRALDAALAAMRPGEPCAAAHNAAQAVIDAAGYNAAFRKRIGYSMGAAFAPDWGEGAILSLFSDVSRPLEPGMVFHLPATLRSYGAFTVGASETVIVTNKGVEPLSDLPRAMTIR</sequence>
<gene>
    <name evidence="3" type="ORF">ABVQ20_22835</name>
</gene>
<evidence type="ECO:0000259" key="2">
    <source>
        <dbReference type="Pfam" id="PF01321"/>
    </source>
</evidence>
<dbReference type="Proteomes" id="UP001548832">
    <property type="component" value="Unassembled WGS sequence"/>
</dbReference>
<dbReference type="PANTHER" id="PTHR46112">
    <property type="entry name" value="AMINOPEPTIDASE"/>
    <property type="match status" value="1"/>
</dbReference>
<dbReference type="PANTHER" id="PTHR46112:SF2">
    <property type="entry name" value="XAA-PRO AMINOPEPTIDASE P-RELATED"/>
    <property type="match status" value="1"/>
</dbReference>
<dbReference type="SUPFAM" id="SSF55920">
    <property type="entry name" value="Creatinase/aminopeptidase"/>
    <property type="match status" value="1"/>
</dbReference>
<feature type="domain" description="Peptidase M24" evidence="1">
    <location>
        <begin position="175"/>
        <end position="384"/>
    </location>
</feature>
<dbReference type="Pfam" id="PF00557">
    <property type="entry name" value="Peptidase_M24"/>
    <property type="match status" value="1"/>
</dbReference>
<dbReference type="SUPFAM" id="SSF53092">
    <property type="entry name" value="Creatinase/prolidase N-terminal domain"/>
    <property type="match status" value="1"/>
</dbReference>
<comment type="caution">
    <text evidence="3">The sequence shown here is derived from an EMBL/GenBank/DDBJ whole genome shotgun (WGS) entry which is preliminary data.</text>
</comment>
<reference evidence="3 4" key="1">
    <citation type="submission" date="2024-06" db="EMBL/GenBank/DDBJ databases">
        <authorList>
            <person name="Kim D.-U."/>
        </authorList>
    </citation>
    <scope>NUCLEOTIDE SEQUENCE [LARGE SCALE GENOMIC DNA]</scope>
    <source>
        <strain evidence="3 4">KACC15460</strain>
    </source>
</reference>